<dbReference type="InterPro" id="IPR010982">
    <property type="entry name" value="Lambda_DNA-bd_dom_sf"/>
</dbReference>
<dbReference type="CDD" id="cd01392">
    <property type="entry name" value="HTH_LacI"/>
    <property type="match status" value="1"/>
</dbReference>
<dbReference type="AlphaFoldDB" id="A0A069PKX9"/>
<dbReference type="InterPro" id="IPR000843">
    <property type="entry name" value="HTH_LacI"/>
</dbReference>
<dbReference type="Gene3D" id="1.10.260.40">
    <property type="entry name" value="lambda repressor-like DNA-binding domains"/>
    <property type="match status" value="1"/>
</dbReference>
<dbReference type="Proteomes" id="UP000027466">
    <property type="component" value="Unassembled WGS sequence"/>
</dbReference>
<dbReference type="SUPFAM" id="SSF53822">
    <property type="entry name" value="Periplasmic binding protein-like I"/>
    <property type="match status" value="1"/>
</dbReference>
<keyword evidence="3" id="KW-0238">DNA-binding</keyword>
<dbReference type="Gene3D" id="3.40.50.2300">
    <property type="match status" value="2"/>
</dbReference>
<keyword evidence="1" id="KW-0678">Repressor</keyword>
<evidence type="ECO:0000256" key="2">
    <source>
        <dbReference type="ARBA" id="ARBA00023015"/>
    </source>
</evidence>
<gene>
    <name evidence="6" type="ORF">BG61_04915</name>
</gene>
<dbReference type="Pfam" id="PF13377">
    <property type="entry name" value="Peripla_BP_3"/>
    <property type="match status" value="1"/>
</dbReference>
<proteinExistence type="predicted"/>
<sequence length="346" mass="36877">MNKKTAEGTGARSGIKAVAELAGVGIASVSRVLSGQPGSSPQMTQRVLEAARQLGYAPNLLAQSLRRRATHSIGFVGSDINNPLIASIVSGAESVLSVARYSVLLTNSGGIPSVDAERIEVLLQRQVDGLIVLPALEDDPATLAALRNTQAPVVLIDRTLPADIPAHYVLSDHYQGVGDAGRHLLSAGHRRIGLVVGRDVRPTRERIRAVEDAYDGFGTPRDLVVHRGTLSAEHGEEALEAMLSSETPPSAVILGGNQLLEGALRAVDRRKLQLGVDLSLICCDDVPLSRFHQPPIATVMRDTALLGKRAAEVLLAQLESPGKTEPVTLPTWFEPRQSCGRFHPGR</sequence>
<dbReference type="GO" id="GO:0003700">
    <property type="term" value="F:DNA-binding transcription factor activity"/>
    <property type="evidence" value="ECO:0007669"/>
    <property type="project" value="TreeGrafter"/>
</dbReference>
<keyword evidence="7" id="KW-1185">Reference proteome</keyword>
<dbReference type="SMART" id="SM00354">
    <property type="entry name" value="HTH_LACI"/>
    <property type="match status" value="1"/>
</dbReference>
<evidence type="ECO:0000256" key="4">
    <source>
        <dbReference type="ARBA" id="ARBA00023163"/>
    </source>
</evidence>
<protein>
    <recommendedName>
        <fullName evidence="5">HTH lacI-type domain-containing protein</fullName>
    </recommendedName>
</protein>
<organism evidence="6 7">
    <name type="scientific">Caballeronia glathei</name>
    <dbReference type="NCBI Taxonomy" id="60547"/>
    <lineage>
        <taxon>Bacteria</taxon>
        <taxon>Pseudomonadati</taxon>
        <taxon>Pseudomonadota</taxon>
        <taxon>Betaproteobacteria</taxon>
        <taxon>Burkholderiales</taxon>
        <taxon>Burkholderiaceae</taxon>
        <taxon>Caballeronia</taxon>
    </lineage>
</organism>
<dbReference type="RefSeq" id="WP_035935740.1">
    <property type="nucleotide sequence ID" value="NZ_CADFFX010000002.1"/>
</dbReference>
<dbReference type="SUPFAM" id="SSF47413">
    <property type="entry name" value="lambda repressor-like DNA-binding domains"/>
    <property type="match status" value="1"/>
</dbReference>
<dbReference type="PANTHER" id="PTHR30146">
    <property type="entry name" value="LACI-RELATED TRANSCRIPTIONAL REPRESSOR"/>
    <property type="match status" value="1"/>
</dbReference>
<dbReference type="GO" id="GO:0000976">
    <property type="term" value="F:transcription cis-regulatory region binding"/>
    <property type="evidence" value="ECO:0007669"/>
    <property type="project" value="TreeGrafter"/>
</dbReference>
<reference evidence="6 7" key="1">
    <citation type="submission" date="2014-03" db="EMBL/GenBank/DDBJ databases">
        <title>Draft Genome Sequences of Four Burkholderia Strains.</title>
        <authorList>
            <person name="Liu X.Y."/>
            <person name="Li C.X."/>
            <person name="Xu J.H."/>
        </authorList>
    </citation>
    <scope>NUCLEOTIDE SEQUENCE [LARGE SCALE GENOMIC DNA]</scope>
    <source>
        <strain evidence="6 7">DSM 50014</strain>
    </source>
</reference>
<evidence type="ECO:0000259" key="5">
    <source>
        <dbReference type="PROSITE" id="PS50932"/>
    </source>
</evidence>
<dbReference type="InterPro" id="IPR028082">
    <property type="entry name" value="Peripla_BP_I"/>
</dbReference>
<evidence type="ECO:0000256" key="3">
    <source>
        <dbReference type="ARBA" id="ARBA00023125"/>
    </source>
</evidence>
<evidence type="ECO:0000313" key="6">
    <source>
        <dbReference type="EMBL" id="KDR37966.1"/>
    </source>
</evidence>
<evidence type="ECO:0000313" key="7">
    <source>
        <dbReference type="Proteomes" id="UP000027466"/>
    </source>
</evidence>
<dbReference type="EMBL" id="JFHC01000119">
    <property type="protein sequence ID" value="KDR37966.1"/>
    <property type="molecule type" value="Genomic_DNA"/>
</dbReference>
<feature type="domain" description="HTH lacI-type" evidence="5">
    <location>
        <begin position="13"/>
        <end position="67"/>
    </location>
</feature>
<dbReference type="PROSITE" id="PS50932">
    <property type="entry name" value="HTH_LACI_2"/>
    <property type="match status" value="1"/>
</dbReference>
<keyword evidence="2" id="KW-0805">Transcription regulation</keyword>
<evidence type="ECO:0000256" key="1">
    <source>
        <dbReference type="ARBA" id="ARBA00022491"/>
    </source>
</evidence>
<accession>A0A069PKX9</accession>
<name>A0A069PKX9_9BURK</name>
<dbReference type="Pfam" id="PF00356">
    <property type="entry name" value="LacI"/>
    <property type="match status" value="1"/>
</dbReference>
<comment type="caution">
    <text evidence="6">The sequence shown here is derived from an EMBL/GenBank/DDBJ whole genome shotgun (WGS) entry which is preliminary data.</text>
</comment>
<dbReference type="PANTHER" id="PTHR30146:SF148">
    <property type="entry name" value="HTH-TYPE TRANSCRIPTIONAL REPRESSOR PURR-RELATED"/>
    <property type="match status" value="1"/>
</dbReference>
<keyword evidence="4" id="KW-0804">Transcription</keyword>
<dbReference type="STRING" id="60547.GCA_000751215_04570"/>
<dbReference type="InterPro" id="IPR046335">
    <property type="entry name" value="LacI/GalR-like_sensor"/>
</dbReference>